<organism evidence="1 2">
    <name type="scientific">Filimonas zeae</name>
    <dbReference type="NCBI Taxonomy" id="1737353"/>
    <lineage>
        <taxon>Bacteria</taxon>
        <taxon>Pseudomonadati</taxon>
        <taxon>Bacteroidota</taxon>
        <taxon>Chitinophagia</taxon>
        <taxon>Chitinophagales</taxon>
        <taxon>Chitinophagaceae</taxon>
        <taxon>Filimonas</taxon>
    </lineage>
</organism>
<accession>A0A917IUL9</accession>
<dbReference type="AlphaFoldDB" id="A0A917IUL9"/>
<dbReference type="Proteomes" id="UP000627292">
    <property type="component" value="Unassembled WGS sequence"/>
</dbReference>
<evidence type="ECO:0008006" key="3">
    <source>
        <dbReference type="Google" id="ProtNLM"/>
    </source>
</evidence>
<sequence>MLMQYFFSFLLLVFTLFKSFTLQAQYAVVRDKDGYVNVREDSAGDARIVDRISNQSLVCVWLNEVNDWSDVSYMKNGKEYSGYIHASRLVAVDSIPGVKLLKKTKHTGTTAVFQHDSIKVTIAVKPFVAKEHKFTYSDKAHTSIAKIDGKPYKGKDGEMPGTEFKSIEVQWGKMRSVFPASWIMNMCEIRASAATIYVDEKKQRIYLEMSSFSDGAGWYTVMWLWEKGEVKSRLTWTP</sequence>
<name>A0A917IUL9_9BACT</name>
<reference evidence="1" key="1">
    <citation type="journal article" date="2014" name="Int. J. Syst. Evol. Microbiol.">
        <title>Complete genome sequence of Corynebacterium casei LMG S-19264T (=DSM 44701T), isolated from a smear-ripened cheese.</title>
        <authorList>
            <consortium name="US DOE Joint Genome Institute (JGI-PGF)"/>
            <person name="Walter F."/>
            <person name="Albersmeier A."/>
            <person name="Kalinowski J."/>
            <person name="Ruckert C."/>
        </authorList>
    </citation>
    <scope>NUCLEOTIDE SEQUENCE</scope>
    <source>
        <strain evidence="1">CGMCC 1.15290</strain>
    </source>
</reference>
<dbReference type="EMBL" id="BMIB01000002">
    <property type="protein sequence ID" value="GGH64954.1"/>
    <property type="molecule type" value="Genomic_DNA"/>
</dbReference>
<reference evidence="1" key="2">
    <citation type="submission" date="2020-09" db="EMBL/GenBank/DDBJ databases">
        <authorList>
            <person name="Sun Q."/>
            <person name="Zhou Y."/>
        </authorList>
    </citation>
    <scope>NUCLEOTIDE SEQUENCE</scope>
    <source>
        <strain evidence="1">CGMCC 1.15290</strain>
    </source>
</reference>
<gene>
    <name evidence="1" type="ORF">GCM10011379_17570</name>
</gene>
<keyword evidence="2" id="KW-1185">Reference proteome</keyword>
<proteinExistence type="predicted"/>
<evidence type="ECO:0000313" key="1">
    <source>
        <dbReference type="EMBL" id="GGH64954.1"/>
    </source>
</evidence>
<protein>
    <recommendedName>
        <fullName evidence="3">SH3 domain-containing protein</fullName>
    </recommendedName>
</protein>
<comment type="caution">
    <text evidence="1">The sequence shown here is derived from an EMBL/GenBank/DDBJ whole genome shotgun (WGS) entry which is preliminary data.</text>
</comment>
<evidence type="ECO:0000313" key="2">
    <source>
        <dbReference type="Proteomes" id="UP000627292"/>
    </source>
</evidence>